<reference evidence="2" key="1">
    <citation type="journal article" date="2019" name="Int. J. Syst. Evol. Microbiol.">
        <title>The Global Catalogue of Microorganisms (GCM) 10K type strain sequencing project: providing services to taxonomists for standard genome sequencing and annotation.</title>
        <authorList>
            <consortium name="The Broad Institute Genomics Platform"/>
            <consortium name="The Broad Institute Genome Sequencing Center for Infectious Disease"/>
            <person name="Wu L."/>
            <person name="Ma J."/>
        </authorList>
    </citation>
    <scope>NUCLEOTIDE SEQUENCE [LARGE SCALE GENOMIC DNA]</scope>
    <source>
        <strain evidence="2">JCM 14304</strain>
    </source>
</reference>
<protein>
    <recommendedName>
        <fullName evidence="3">DUF416 family protein</fullName>
    </recommendedName>
</protein>
<dbReference type="InterPro" id="IPR023381">
    <property type="entry name" value="YP001051499.1-like_dom_sf"/>
</dbReference>
<dbReference type="RefSeq" id="WP_344198643.1">
    <property type="nucleotide sequence ID" value="NZ_BAAAND010000012.1"/>
</dbReference>
<organism evidence="1 2">
    <name type="scientific">Kribbella karoonensis</name>
    <dbReference type="NCBI Taxonomy" id="324851"/>
    <lineage>
        <taxon>Bacteria</taxon>
        <taxon>Bacillati</taxon>
        <taxon>Actinomycetota</taxon>
        <taxon>Actinomycetes</taxon>
        <taxon>Propionibacteriales</taxon>
        <taxon>Kribbellaceae</taxon>
        <taxon>Kribbella</taxon>
    </lineage>
</organism>
<sequence>MTEYDERELIERIGVLGRAGKAAFAAACAERLLPLYRRYVDAAGVGAPEELAGIVEQVWEVLGGADRDLTDARQVAVDLVPDDDAPGEWVLEGAYAQNAAAAVAYAVGAWLSDDAQQAVWAARQVFDAAEYAARPPARGLVIREAGADDPTLSSAVVQAAVRTIGDDLSEIERFGTSRLNDLRQRLRRESAEWLALFP</sequence>
<comment type="caution">
    <text evidence="1">The sequence shown here is derived from an EMBL/GenBank/DDBJ whole genome shotgun (WGS) entry which is preliminary data.</text>
</comment>
<proteinExistence type="predicted"/>
<dbReference type="InterPro" id="IPR007338">
    <property type="entry name" value="DUF416"/>
</dbReference>
<dbReference type="Pfam" id="PF04222">
    <property type="entry name" value="DUF416"/>
    <property type="match status" value="1"/>
</dbReference>
<evidence type="ECO:0000313" key="1">
    <source>
        <dbReference type="EMBL" id="GAA1607294.1"/>
    </source>
</evidence>
<keyword evidence="2" id="KW-1185">Reference proteome</keyword>
<evidence type="ECO:0008006" key="3">
    <source>
        <dbReference type="Google" id="ProtNLM"/>
    </source>
</evidence>
<dbReference type="Gene3D" id="1.20.1590.10">
    <property type="entry name" value="YP_001051499.1 domain like"/>
    <property type="match status" value="1"/>
</dbReference>
<evidence type="ECO:0000313" key="2">
    <source>
        <dbReference type="Proteomes" id="UP001500190"/>
    </source>
</evidence>
<name>A0ABP4QEP3_9ACTN</name>
<gene>
    <name evidence="1" type="ORF">GCM10009742_66450</name>
</gene>
<dbReference type="Proteomes" id="UP001500190">
    <property type="component" value="Unassembled WGS sequence"/>
</dbReference>
<dbReference type="EMBL" id="BAAAND010000012">
    <property type="protein sequence ID" value="GAA1607294.1"/>
    <property type="molecule type" value="Genomic_DNA"/>
</dbReference>
<accession>A0ABP4QEP3</accession>